<name>A0A2A2HDN1_9EURY</name>
<keyword evidence="3" id="KW-1185">Reference proteome</keyword>
<organism evidence="1 3">
    <name type="scientific">Methanosphaera cuniculi</name>
    <dbReference type="NCBI Taxonomy" id="1077256"/>
    <lineage>
        <taxon>Archaea</taxon>
        <taxon>Methanobacteriati</taxon>
        <taxon>Methanobacteriota</taxon>
        <taxon>Methanomada group</taxon>
        <taxon>Methanobacteria</taxon>
        <taxon>Methanobacteriales</taxon>
        <taxon>Methanobacteriaceae</taxon>
        <taxon>Methanosphaera</taxon>
    </lineage>
</organism>
<evidence type="ECO:0000313" key="3">
    <source>
        <dbReference type="Proteomes" id="UP000217528"/>
    </source>
</evidence>
<comment type="caution">
    <text evidence="1">The sequence shown here is derived from an EMBL/GenBank/DDBJ whole genome shotgun (WGS) entry which is preliminary data.</text>
</comment>
<reference evidence="1 3" key="2">
    <citation type="journal article" date="2017" name="BMC Genomics">
        <title>Genomic analysis of methanogenic archaea reveals a shift towards energy conservation.</title>
        <authorList>
            <person name="Gilmore S.P."/>
            <person name="Henske J.K."/>
            <person name="Sexton J.A."/>
            <person name="Solomon K.V."/>
            <person name="Seppala S."/>
            <person name="Yoo J.I."/>
            <person name="Huyett L.M."/>
            <person name="Pressman A."/>
            <person name="Cogan J.Z."/>
            <person name="Kivenson V."/>
            <person name="Peng X."/>
            <person name="Tan Y."/>
            <person name="Valentine D.L."/>
            <person name="O'Malley M.A."/>
        </authorList>
    </citation>
    <scope>NUCLEOTIDE SEQUENCE [LARGE SCALE GENOMIC DNA]</scope>
    <source>
        <strain evidence="1 3">1R-7</strain>
    </source>
</reference>
<reference evidence="2 4" key="1">
    <citation type="submission" date="2016-04" db="EMBL/GenBank/DDBJ databases">
        <title>Genome sequence of Methanosphaera cuniculi DSM 4103.</title>
        <authorList>
            <person name="Poehlein A."/>
            <person name="Seedorf H."/>
            <person name="Daniel R."/>
        </authorList>
    </citation>
    <scope>NUCLEOTIDE SEQUENCE [LARGE SCALE GENOMIC DNA]</scope>
    <source>
        <strain evidence="2 4">DSM 4103</strain>
    </source>
</reference>
<sequence length="129" mass="15625">MVKNTENYSFRYDEQFCKEFNKIIKKRKCPSLKEDFELFKKDIIDDFDEGKLPKKYHRIAGLDSCVTVPAFIVKDFRCHGIKRGKKSGFRIVFLLLDSEVFYFTEIYYKGNKEIEDKERINKLFRNRRK</sequence>
<dbReference type="AlphaFoldDB" id="A0A2A2HDN1"/>
<dbReference type="Proteomes" id="UP000217528">
    <property type="component" value="Unassembled WGS sequence"/>
</dbReference>
<gene>
    <name evidence="1" type="ORF">ASJ82_07965</name>
    <name evidence="2" type="ORF">MSCUN_10060</name>
</gene>
<evidence type="ECO:0000313" key="2">
    <source>
        <dbReference type="EMBL" id="PWL08075.1"/>
    </source>
</evidence>
<evidence type="ECO:0000313" key="1">
    <source>
        <dbReference type="EMBL" id="PAV07601.1"/>
    </source>
</evidence>
<dbReference type="EMBL" id="LMVN01000011">
    <property type="protein sequence ID" value="PAV07601.1"/>
    <property type="molecule type" value="Genomic_DNA"/>
</dbReference>
<evidence type="ECO:0008006" key="5">
    <source>
        <dbReference type="Google" id="ProtNLM"/>
    </source>
</evidence>
<dbReference type="EMBL" id="LWMS01000031">
    <property type="protein sequence ID" value="PWL08075.1"/>
    <property type="molecule type" value="Genomic_DNA"/>
</dbReference>
<protein>
    <recommendedName>
        <fullName evidence="5">Addiction module toxin RelE</fullName>
    </recommendedName>
</protein>
<accession>A0A2A2HDN1</accession>
<dbReference type="Proteomes" id="UP000246004">
    <property type="component" value="Unassembled WGS sequence"/>
</dbReference>
<dbReference type="OrthoDB" id="381379at2157"/>
<evidence type="ECO:0000313" key="4">
    <source>
        <dbReference type="Proteomes" id="UP000246004"/>
    </source>
</evidence>
<dbReference type="RefSeq" id="WP_095608487.1">
    <property type="nucleotide sequence ID" value="NZ_LMVN01000011.1"/>
</dbReference>
<proteinExistence type="predicted"/>